<accession>A0A0D7ARV5</accession>
<protein>
    <submittedName>
        <fullName evidence="1">Uncharacterized protein</fullName>
    </submittedName>
</protein>
<proteinExistence type="predicted"/>
<evidence type="ECO:0000313" key="2">
    <source>
        <dbReference type="Proteomes" id="UP000054007"/>
    </source>
</evidence>
<dbReference type="STRING" id="1314674.A0A0D7ARV5"/>
<dbReference type="Pfam" id="PF18759">
    <property type="entry name" value="Plavaka"/>
    <property type="match status" value="1"/>
</dbReference>
<feature type="non-terminal residue" evidence="1">
    <location>
        <position position="96"/>
    </location>
</feature>
<organism evidence="1 2">
    <name type="scientific">Cylindrobasidium torrendii FP15055 ss-10</name>
    <dbReference type="NCBI Taxonomy" id="1314674"/>
    <lineage>
        <taxon>Eukaryota</taxon>
        <taxon>Fungi</taxon>
        <taxon>Dikarya</taxon>
        <taxon>Basidiomycota</taxon>
        <taxon>Agaricomycotina</taxon>
        <taxon>Agaricomycetes</taxon>
        <taxon>Agaricomycetidae</taxon>
        <taxon>Agaricales</taxon>
        <taxon>Marasmiineae</taxon>
        <taxon>Physalacriaceae</taxon>
        <taxon>Cylindrobasidium</taxon>
    </lineage>
</organism>
<dbReference type="EMBL" id="KN881518">
    <property type="protein sequence ID" value="KIY60564.1"/>
    <property type="molecule type" value="Genomic_DNA"/>
</dbReference>
<dbReference type="Proteomes" id="UP000054007">
    <property type="component" value="Unassembled WGS sequence"/>
</dbReference>
<sequence length="96" mass="10835">MSHDVNGNVTTPFWTDLPYTDIHLSQTPDVLHQLYQGVIKHLVEWCQSMGTEQELDRRIRRLPPGLGLRHFKNGISALSQVSGAERKDIGKILLGC</sequence>
<keyword evidence="2" id="KW-1185">Reference proteome</keyword>
<dbReference type="InterPro" id="IPR041078">
    <property type="entry name" value="Plavaka"/>
</dbReference>
<dbReference type="AlphaFoldDB" id="A0A0D7ARV5"/>
<name>A0A0D7ARV5_9AGAR</name>
<reference evidence="1 2" key="1">
    <citation type="journal article" date="2015" name="Fungal Genet. Biol.">
        <title>Evolution of novel wood decay mechanisms in Agaricales revealed by the genome sequences of Fistulina hepatica and Cylindrobasidium torrendii.</title>
        <authorList>
            <person name="Floudas D."/>
            <person name="Held B.W."/>
            <person name="Riley R."/>
            <person name="Nagy L.G."/>
            <person name="Koehler G."/>
            <person name="Ransdell A.S."/>
            <person name="Younus H."/>
            <person name="Chow J."/>
            <person name="Chiniquy J."/>
            <person name="Lipzen A."/>
            <person name="Tritt A."/>
            <person name="Sun H."/>
            <person name="Haridas S."/>
            <person name="LaButti K."/>
            <person name="Ohm R.A."/>
            <person name="Kues U."/>
            <person name="Blanchette R.A."/>
            <person name="Grigoriev I.V."/>
            <person name="Minto R.E."/>
            <person name="Hibbett D.S."/>
        </authorList>
    </citation>
    <scope>NUCLEOTIDE SEQUENCE [LARGE SCALE GENOMIC DNA]</scope>
    <source>
        <strain evidence="1 2">FP15055 ss-10</strain>
    </source>
</reference>
<gene>
    <name evidence="1" type="ORF">CYLTODRAFT_363872</name>
</gene>
<evidence type="ECO:0000313" key="1">
    <source>
        <dbReference type="EMBL" id="KIY60564.1"/>
    </source>
</evidence>
<dbReference type="OrthoDB" id="3232941at2759"/>